<reference evidence="6" key="1">
    <citation type="journal article" date="2019" name="Int. J. Syst. Evol. Microbiol.">
        <title>The Global Catalogue of Microorganisms (GCM) 10K type strain sequencing project: providing services to taxonomists for standard genome sequencing and annotation.</title>
        <authorList>
            <consortium name="The Broad Institute Genomics Platform"/>
            <consortium name="The Broad Institute Genome Sequencing Center for Infectious Disease"/>
            <person name="Wu L."/>
            <person name="Ma J."/>
        </authorList>
    </citation>
    <scope>NUCLEOTIDE SEQUENCE [LARGE SCALE GENOMIC DNA]</scope>
    <source>
        <strain evidence="6">JCM 30774</strain>
    </source>
</reference>
<feature type="domain" description="Flavodoxin-like" evidence="4">
    <location>
        <begin position="5"/>
        <end position="190"/>
    </location>
</feature>
<dbReference type="Pfam" id="PF03358">
    <property type="entry name" value="FMN_red"/>
    <property type="match status" value="1"/>
</dbReference>
<evidence type="ECO:0000259" key="4">
    <source>
        <dbReference type="PROSITE" id="PS50902"/>
    </source>
</evidence>
<protein>
    <submittedName>
        <fullName evidence="5">NAD(P)H:quinone oxidoreductase</fullName>
        <ecNumber evidence="5">1.6.5.2</ecNumber>
    </submittedName>
</protein>
<keyword evidence="2" id="KW-0285">Flavoprotein</keyword>
<organism evidence="5 6">
    <name type="scientific">Rhodanobacter aciditrophus</name>
    <dbReference type="NCBI Taxonomy" id="1623218"/>
    <lineage>
        <taxon>Bacteria</taxon>
        <taxon>Pseudomonadati</taxon>
        <taxon>Pseudomonadota</taxon>
        <taxon>Gammaproteobacteria</taxon>
        <taxon>Lysobacterales</taxon>
        <taxon>Rhodanobacteraceae</taxon>
        <taxon>Rhodanobacter</taxon>
    </lineage>
</organism>
<dbReference type="Proteomes" id="UP001597059">
    <property type="component" value="Unassembled WGS sequence"/>
</dbReference>
<evidence type="ECO:0000313" key="5">
    <source>
        <dbReference type="EMBL" id="MFD1384935.1"/>
    </source>
</evidence>
<sequence>MNINLLILYYSRHGSVATMAKHIARGAQQVANTHVVIRQLPDASFTTEQTSDPIPESGYPYCELDDLAECDGLAIGSPSYFGSMAAPVKLFLDQTSTLWMSGQLIDKPACAFASASSMHGGHEMTLQSMMIPLLHHGMVWAGLPYKNKALINTKAGGTPYGVTHLASHTSDTGLSDDEIELCVAQGKRLAELATALKKRS</sequence>
<dbReference type="EC" id="1.6.5.2" evidence="5"/>
<dbReference type="NCBIfam" id="NF002999">
    <property type="entry name" value="PRK03767.1"/>
    <property type="match status" value="1"/>
</dbReference>
<dbReference type="NCBIfam" id="TIGR01755">
    <property type="entry name" value="flav_wrbA"/>
    <property type="match status" value="1"/>
</dbReference>
<dbReference type="InterPro" id="IPR005025">
    <property type="entry name" value="FMN_Rdtase-like_dom"/>
</dbReference>
<name>A0ABW4B3X6_9GAMM</name>
<dbReference type="PANTHER" id="PTHR30546">
    <property type="entry name" value="FLAVODOXIN-RELATED PROTEIN WRBA-RELATED"/>
    <property type="match status" value="1"/>
</dbReference>
<gene>
    <name evidence="5" type="primary">wrbA</name>
    <name evidence="5" type="ORF">ACFQ45_16325</name>
</gene>
<comment type="caution">
    <text evidence="5">The sequence shown here is derived from an EMBL/GenBank/DDBJ whole genome shotgun (WGS) entry which is preliminary data.</text>
</comment>
<evidence type="ECO:0000256" key="3">
    <source>
        <dbReference type="ARBA" id="ARBA00022643"/>
    </source>
</evidence>
<dbReference type="Gene3D" id="3.40.50.360">
    <property type="match status" value="1"/>
</dbReference>
<comment type="similarity">
    <text evidence="1">Belongs to the WrbA family.</text>
</comment>
<evidence type="ECO:0000256" key="2">
    <source>
        <dbReference type="ARBA" id="ARBA00022630"/>
    </source>
</evidence>
<dbReference type="PANTHER" id="PTHR30546:SF23">
    <property type="entry name" value="FLAVOPROTEIN-LIKE PROTEIN YCP4-RELATED"/>
    <property type="match status" value="1"/>
</dbReference>
<dbReference type="GO" id="GO:0003955">
    <property type="term" value="F:NAD(P)H dehydrogenase (quinone) activity"/>
    <property type="evidence" value="ECO:0007669"/>
    <property type="project" value="UniProtKB-EC"/>
</dbReference>
<dbReference type="InterPro" id="IPR029039">
    <property type="entry name" value="Flavoprotein-like_sf"/>
</dbReference>
<dbReference type="EMBL" id="JBHTMN010000018">
    <property type="protein sequence ID" value="MFD1384935.1"/>
    <property type="molecule type" value="Genomic_DNA"/>
</dbReference>
<dbReference type="InterPro" id="IPR010089">
    <property type="entry name" value="Flavoprotein_WrbA-like"/>
</dbReference>
<proteinExistence type="inferred from homology"/>
<dbReference type="RefSeq" id="WP_377369625.1">
    <property type="nucleotide sequence ID" value="NZ_JBHTMN010000018.1"/>
</dbReference>
<keyword evidence="5" id="KW-0560">Oxidoreductase</keyword>
<dbReference type="SUPFAM" id="SSF52218">
    <property type="entry name" value="Flavoproteins"/>
    <property type="match status" value="1"/>
</dbReference>
<keyword evidence="3" id="KW-0288">FMN</keyword>
<accession>A0ABW4B3X6</accession>
<dbReference type="InterPro" id="IPR008254">
    <property type="entry name" value="Flavodoxin/NO_synth"/>
</dbReference>
<dbReference type="PROSITE" id="PS50902">
    <property type="entry name" value="FLAVODOXIN_LIKE"/>
    <property type="match status" value="1"/>
</dbReference>
<keyword evidence="6" id="KW-1185">Reference proteome</keyword>
<evidence type="ECO:0000256" key="1">
    <source>
        <dbReference type="ARBA" id="ARBA00006961"/>
    </source>
</evidence>
<evidence type="ECO:0000313" key="6">
    <source>
        <dbReference type="Proteomes" id="UP001597059"/>
    </source>
</evidence>